<evidence type="ECO:0000313" key="2">
    <source>
        <dbReference type="Proteomes" id="UP000289738"/>
    </source>
</evidence>
<proteinExistence type="predicted"/>
<gene>
    <name evidence="1" type="ORF">Ahy_A08g039240</name>
</gene>
<dbReference type="EMBL" id="SDMP01000008">
    <property type="protein sequence ID" value="RYR42799.1"/>
    <property type="molecule type" value="Genomic_DNA"/>
</dbReference>
<organism evidence="1 2">
    <name type="scientific">Arachis hypogaea</name>
    <name type="common">Peanut</name>
    <dbReference type="NCBI Taxonomy" id="3818"/>
    <lineage>
        <taxon>Eukaryota</taxon>
        <taxon>Viridiplantae</taxon>
        <taxon>Streptophyta</taxon>
        <taxon>Embryophyta</taxon>
        <taxon>Tracheophyta</taxon>
        <taxon>Spermatophyta</taxon>
        <taxon>Magnoliopsida</taxon>
        <taxon>eudicotyledons</taxon>
        <taxon>Gunneridae</taxon>
        <taxon>Pentapetalae</taxon>
        <taxon>rosids</taxon>
        <taxon>fabids</taxon>
        <taxon>Fabales</taxon>
        <taxon>Fabaceae</taxon>
        <taxon>Papilionoideae</taxon>
        <taxon>50 kb inversion clade</taxon>
        <taxon>dalbergioids sensu lato</taxon>
        <taxon>Dalbergieae</taxon>
        <taxon>Pterocarpus clade</taxon>
        <taxon>Arachis</taxon>
    </lineage>
</organism>
<name>A0A445BVP6_ARAHY</name>
<reference evidence="1 2" key="1">
    <citation type="submission" date="2019-01" db="EMBL/GenBank/DDBJ databases">
        <title>Sequencing of cultivated peanut Arachis hypogaea provides insights into genome evolution and oil improvement.</title>
        <authorList>
            <person name="Chen X."/>
        </authorList>
    </citation>
    <scope>NUCLEOTIDE SEQUENCE [LARGE SCALE GENOMIC DNA]</scope>
    <source>
        <strain evidence="2">cv. Fuhuasheng</strain>
        <tissue evidence="1">Leaves</tissue>
    </source>
</reference>
<accession>A0A445BVP6</accession>
<protein>
    <submittedName>
        <fullName evidence="1">Uncharacterized protein</fullName>
    </submittedName>
</protein>
<evidence type="ECO:0000313" key="1">
    <source>
        <dbReference type="EMBL" id="RYR42799.1"/>
    </source>
</evidence>
<sequence length="133" mass="15223">MELIFLNTKPCCDVPGKITGGASSKLSSLCFFLLVPPPSPSRYAKRITTTVRDTHMLLPKRSRWRRCSGRHKERKDCGERSYYYDFFAPDRPLSSILTTPLVLSGYPSDNYIALNFENDNVRNFIMIDCSFEA</sequence>
<dbReference type="Proteomes" id="UP000289738">
    <property type="component" value="Chromosome A08"/>
</dbReference>
<comment type="caution">
    <text evidence="1">The sequence shown here is derived from an EMBL/GenBank/DDBJ whole genome shotgun (WGS) entry which is preliminary data.</text>
</comment>
<keyword evidence="2" id="KW-1185">Reference proteome</keyword>
<dbReference type="AlphaFoldDB" id="A0A445BVP6"/>